<dbReference type="GO" id="GO:0007034">
    <property type="term" value="P:vacuolar transport"/>
    <property type="evidence" value="ECO:0000318"/>
    <property type="project" value="GO_Central"/>
</dbReference>
<dbReference type="InterPro" id="IPR016727">
    <property type="entry name" value="ATPase_V0-cplx_dsu"/>
</dbReference>
<organism evidence="1 2">
    <name type="scientific">Paramecium tetraurelia</name>
    <dbReference type="NCBI Taxonomy" id="5888"/>
    <lineage>
        <taxon>Eukaryota</taxon>
        <taxon>Sar</taxon>
        <taxon>Alveolata</taxon>
        <taxon>Ciliophora</taxon>
        <taxon>Intramacronucleata</taxon>
        <taxon>Oligohymenophorea</taxon>
        <taxon>Peniculida</taxon>
        <taxon>Parameciidae</taxon>
        <taxon>Paramecium</taxon>
    </lineage>
</organism>
<dbReference type="Proteomes" id="UP000000600">
    <property type="component" value="Unassembled WGS sequence"/>
</dbReference>
<protein>
    <submittedName>
        <fullName evidence="1">Uncharacterized protein</fullName>
    </submittedName>
</protein>
<name>A0C552_PARTE</name>
<dbReference type="eggNOG" id="KOG2957">
    <property type="taxonomic scope" value="Eukaryota"/>
</dbReference>
<dbReference type="GO" id="GO:0007035">
    <property type="term" value="P:vacuolar acidification"/>
    <property type="evidence" value="ECO:0000318"/>
    <property type="project" value="GO_Central"/>
</dbReference>
<accession>A0C552</accession>
<sequence length="170" mass="20056">MPTYQEALLELLQFEAYFKTVQVIYNSIWNRDLNTAAKIITTTTKYLCLTIGNLSPDCEKLYFYSKSLDALREAVKGSLFFKKRGVQCLNQVLYKYQIRTLDDIMYEDGCRRYALAFDGQRSYGVFYTYLKLKEQEIRIIIWLAEMISRRLAKNHPGWKTIFIPFSHLGK</sequence>
<dbReference type="PANTHER" id="PTHR11028">
    <property type="entry name" value="VACUOLAR ATP SYNTHASE SUBUNIT AC39"/>
    <property type="match status" value="1"/>
</dbReference>
<dbReference type="OrthoDB" id="282702at2759"/>
<evidence type="ECO:0000313" key="2">
    <source>
        <dbReference type="Proteomes" id="UP000000600"/>
    </source>
</evidence>
<dbReference type="GO" id="GO:0046961">
    <property type="term" value="F:proton-transporting ATPase activity, rotational mechanism"/>
    <property type="evidence" value="ECO:0007669"/>
    <property type="project" value="InterPro"/>
</dbReference>
<dbReference type="GO" id="GO:0016471">
    <property type="term" value="C:vacuolar proton-transporting V-type ATPase complex"/>
    <property type="evidence" value="ECO:0000318"/>
    <property type="project" value="GO_Central"/>
</dbReference>
<dbReference type="SUPFAM" id="SSF103486">
    <property type="entry name" value="V-type ATP synthase subunit C"/>
    <property type="match status" value="1"/>
</dbReference>
<dbReference type="Pfam" id="PF01992">
    <property type="entry name" value="vATP-synt_AC39"/>
    <property type="match status" value="1"/>
</dbReference>
<dbReference type="GO" id="GO:0033179">
    <property type="term" value="C:proton-transporting V-type ATPase, V0 domain"/>
    <property type="evidence" value="ECO:0007669"/>
    <property type="project" value="InterPro"/>
</dbReference>
<dbReference type="STRING" id="5888.A0C552"/>
<dbReference type="InParanoid" id="A0C552"/>
<dbReference type="EMBL" id="CT868041">
    <property type="protein sequence ID" value="CAK65919.1"/>
    <property type="molecule type" value="Genomic_DNA"/>
</dbReference>
<reference evidence="1 2" key="1">
    <citation type="journal article" date="2006" name="Nature">
        <title>Global trends of whole-genome duplications revealed by the ciliate Paramecium tetraurelia.</title>
        <authorList>
            <consortium name="Genoscope"/>
            <person name="Aury J.-M."/>
            <person name="Jaillon O."/>
            <person name="Duret L."/>
            <person name="Noel B."/>
            <person name="Jubin C."/>
            <person name="Porcel B.M."/>
            <person name="Segurens B."/>
            <person name="Daubin V."/>
            <person name="Anthouard V."/>
            <person name="Aiach N."/>
            <person name="Arnaiz O."/>
            <person name="Billaut A."/>
            <person name="Beisson J."/>
            <person name="Blanc I."/>
            <person name="Bouhouche K."/>
            <person name="Camara F."/>
            <person name="Duharcourt S."/>
            <person name="Guigo R."/>
            <person name="Gogendeau D."/>
            <person name="Katinka M."/>
            <person name="Keller A.-M."/>
            <person name="Kissmehl R."/>
            <person name="Klotz C."/>
            <person name="Koll F."/>
            <person name="Le Moue A."/>
            <person name="Lepere C."/>
            <person name="Malinsky S."/>
            <person name="Nowacki M."/>
            <person name="Nowak J.K."/>
            <person name="Plattner H."/>
            <person name="Poulain J."/>
            <person name="Ruiz F."/>
            <person name="Serrano V."/>
            <person name="Zagulski M."/>
            <person name="Dessen P."/>
            <person name="Betermier M."/>
            <person name="Weissenbach J."/>
            <person name="Scarpelli C."/>
            <person name="Schachter V."/>
            <person name="Sperling L."/>
            <person name="Meyer E."/>
            <person name="Cohen J."/>
            <person name="Wincker P."/>
        </authorList>
    </citation>
    <scope>NUCLEOTIDE SEQUENCE [LARGE SCALE GENOMIC DNA]</scope>
    <source>
        <strain evidence="1 2">Stock d4-2</strain>
    </source>
</reference>
<evidence type="ECO:0000313" key="1">
    <source>
        <dbReference type="EMBL" id="CAK65919.1"/>
    </source>
</evidence>
<dbReference type="RefSeq" id="XP_001433316.1">
    <property type="nucleotide sequence ID" value="XM_001433279.1"/>
</dbReference>
<keyword evidence="2" id="KW-1185">Reference proteome</keyword>
<gene>
    <name evidence="1" type="ORF">GSPATT00006418001</name>
</gene>
<proteinExistence type="predicted"/>
<dbReference type="GeneID" id="5019101"/>
<dbReference type="InterPro" id="IPR002843">
    <property type="entry name" value="ATPase_V0-cplx_csu/dsu"/>
</dbReference>
<dbReference type="KEGG" id="ptm:GSPATT00006418001"/>
<dbReference type="InterPro" id="IPR036079">
    <property type="entry name" value="ATPase_csu/dsu_sf"/>
</dbReference>
<dbReference type="AlphaFoldDB" id="A0C552"/>
<dbReference type="HOGENOM" id="CLU_1573656_0_0_1"/>